<evidence type="ECO:0000313" key="2">
    <source>
        <dbReference type="EMBL" id="PQJ12289.1"/>
    </source>
</evidence>
<reference evidence="2 3" key="1">
    <citation type="submission" date="2018-01" db="EMBL/GenBank/DDBJ databases">
        <title>A novel member of the phylum Bacteroidetes isolated from glacier ice.</title>
        <authorList>
            <person name="Liu Q."/>
            <person name="Xin Y.-H."/>
        </authorList>
    </citation>
    <scope>NUCLEOTIDE SEQUENCE [LARGE SCALE GENOMIC DNA]</scope>
    <source>
        <strain evidence="2 3">RB1R16</strain>
    </source>
</reference>
<dbReference type="SUPFAM" id="SSF141072">
    <property type="entry name" value="CalX-like"/>
    <property type="match status" value="1"/>
</dbReference>
<comment type="caution">
    <text evidence="2">The sequence shown here is derived from an EMBL/GenBank/DDBJ whole genome shotgun (WGS) entry which is preliminary data.</text>
</comment>
<evidence type="ECO:0000313" key="3">
    <source>
        <dbReference type="Proteomes" id="UP000239872"/>
    </source>
</evidence>
<sequence length="808" mass="84574">MFGKFYKLKTLSILIILSVVNVSIATAQLTVVPSGTAASLAAKLAGPGITIVSDTLICNTQANGTFVSNATPIGIDSGIILSTGRVSMTTGTEPALTSISFSGAGDPDLTPLLGSTTVSRDACALIIHFVPKGDTISFKYQFGSEEYRNSTCGGYNDAFAFYISGPGVSASLPGVNMAIVPGTTIPVTVNTINSGVPGPGLSIATCNAMGAGSPFTAYYIDNTGGTQVTYRGYTTVLTAKHWVTPCDTYRIKMVIADASNYLYDSGVFIEAGSLKTNTYHFDRTTIGSTIATIPNAVVKTCTPDTITIKSAYTVPFATTLNLSYGGTATSGLDFSPLPASVTIAPGDSIVKIPVTGLATTPAGVKTITIVLTSASICGVIDSITISLIDAPFASITSPDTIICAGNSYAINTAATPGLSYAWTPSATLSSAVAASPTATPIASTTYTMSATLAGSHCPVMTDMITVNVENPSFTILTPDTTICEGSAFTIRVNGPTAYGYSWSPAAGLSNPFVKEPFATPLTTTTYTATATTTHSCTATQQVTVTVLPFNFTINTRDTSICEGFTINLNATVSPAGAYTYLWTGPNGYSSPFLNGVITTATSLNEGNYHLVVTNAGGCFATADEHITVFAISNTPIQASPIVVCQYSPAMPLIVDNYNNLLWYSDVSDTTPSVAAPYVTTDTIGVQHFYTSQISFLTNCVGPKEQVDVTVESCCNGPIIIPSAFTPNGDGHNDILRVVRSGDYALTEFHIYDRWGTLIFTSTDETPGWDGTVNGQPADMGTYYYSLVVNCRHSDKHPILRKGDITLIR</sequence>
<dbReference type="InterPro" id="IPR013783">
    <property type="entry name" value="Ig-like_fold"/>
</dbReference>
<dbReference type="Proteomes" id="UP000239872">
    <property type="component" value="Unassembled WGS sequence"/>
</dbReference>
<keyword evidence="3" id="KW-1185">Reference proteome</keyword>
<evidence type="ECO:0008006" key="4">
    <source>
        <dbReference type="Google" id="ProtNLM"/>
    </source>
</evidence>
<name>A0A2S7SZB2_9BACT</name>
<dbReference type="Pfam" id="PF13585">
    <property type="entry name" value="CHU_C"/>
    <property type="match status" value="1"/>
</dbReference>
<dbReference type="InterPro" id="IPR049804">
    <property type="entry name" value="Choice_anch_L"/>
</dbReference>
<dbReference type="EMBL" id="PPSL01000001">
    <property type="protein sequence ID" value="PQJ12289.1"/>
    <property type="molecule type" value="Genomic_DNA"/>
</dbReference>
<dbReference type="NCBIfam" id="NF038133">
    <property type="entry name" value="choice_anch_L"/>
    <property type="match status" value="1"/>
</dbReference>
<protein>
    <recommendedName>
        <fullName evidence="4">Ig-like domain-containing protein</fullName>
    </recommendedName>
</protein>
<dbReference type="InterPro" id="IPR035986">
    <property type="entry name" value="PKD_dom_sf"/>
</dbReference>
<dbReference type="RefSeq" id="WP_105037173.1">
    <property type="nucleotide sequence ID" value="NZ_PPSL01000001.1"/>
</dbReference>
<keyword evidence="1" id="KW-0732">Signal</keyword>
<dbReference type="InterPro" id="IPR038081">
    <property type="entry name" value="CalX-like_sf"/>
</dbReference>
<organism evidence="2 3">
    <name type="scientific">Flavipsychrobacter stenotrophus</name>
    <dbReference type="NCBI Taxonomy" id="2077091"/>
    <lineage>
        <taxon>Bacteria</taxon>
        <taxon>Pseudomonadati</taxon>
        <taxon>Bacteroidota</taxon>
        <taxon>Chitinophagia</taxon>
        <taxon>Chitinophagales</taxon>
        <taxon>Chitinophagaceae</taxon>
        <taxon>Flavipsychrobacter</taxon>
    </lineage>
</organism>
<evidence type="ECO:0000256" key="1">
    <source>
        <dbReference type="SAM" id="SignalP"/>
    </source>
</evidence>
<feature type="signal peptide" evidence="1">
    <location>
        <begin position="1"/>
        <end position="27"/>
    </location>
</feature>
<accession>A0A2S7SZB2</accession>
<feature type="chain" id="PRO_5015722690" description="Ig-like domain-containing protein" evidence="1">
    <location>
        <begin position="28"/>
        <end position="808"/>
    </location>
</feature>
<dbReference type="AlphaFoldDB" id="A0A2S7SZB2"/>
<dbReference type="InterPro" id="IPR026341">
    <property type="entry name" value="T9SS_type_B"/>
</dbReference>
<proteinExistence type="predicted"/>
<dbReference type="OrthoDB" id="9765926at2"/>
<dbReference type="SUPFAM" id="SSF49299">
    <property type="entry name" value="PKD domain"/>
    <property type="match status" value="1"/>
</dbReference>
<dbReference type="Gene3D" id="2.60.40.10">
    <property type="entry name" value="Immunoglobulins"/>
    <property type="match status" value="1"/>
</dbReference>
<gene>
    <name evidence="2" type="ORF">CJD36_000585</name>
</gene>
<dbReference type="NCBIfam" id="TIGR04131">
    <property type="entry name" value="Bac_Flav_CTERM"/>
    <property type="match status" value="1"/>
</dbReference>